<dbReference type="Proteomes" id="UP000274756">
    <property type="component" value="Unassembled WGS sequence"/>
</dbReference>
<evidence type="ECO:0000313" key="3">
    <source>
        <dbReference type="Proteomes" id="UP000038040"/>
    </source>
</evidence>
<dbReference type="Proteomes" id="UP000038040">
    <property type="component" value="Unplaced"/>
</dbReference>
<accession>A0A0N4U7X6</accession>
<organism evidence="3 5">
    <name type="scientific">Dracunculus medinensis</name>
    <name type="common">Guinea worm</name>
    <dbReference type="NCBI Taxonomy" id="318479"/>
    <lineage>
        <taxon>Eukaryota</taxon>
        <taxon>Metazoa</taxon>
        <taxon>Ecdysozoa</taxon>
        <taxon>Nematoda</taxon>
        <taxon>Chromadorea</taxon>
        <taxon>Rhabditida</taxon>
        <taxon>Spirurina</taxon>
        <taxon>Dracunculoidea</taxon>
        <taxon>Dracunculidae</taxon>
        <taxon>Dracunculus</taxon>
    </lineage>
</organism>
<keyword evidence="1" id="KW-1133">Transmembrane helix</keyword>
<keyword evidence="4" id="KW-1185">Reference proteome</keyword>
<dbReference type="AlphaFoldDB" id="A0A0N4U7X6"/>
<reference evidence="5" key="1">
    <citation type="submission" date="2017-02" db="UniProtKB">
        <authorList>
            <consortium name="WormBaseParasite"/>
        </authorList>
    </citation>
    <scope>IDENTIFICATION</scope>
</reference>
<reference evidence="2 4" key="2">
    <citation type="submission" date="2018-11" db="EMBL/GenBank/DDBJ databases">
        <authorList>
            <consortium name="Pathogen Informatics"/>
        </authorList>
    </citation>
    <scope>NUCLEOTIDE SEQUENCE [LARGE SCALE GENOMIC DNA]</scope>
</reference>
<evidence type="ECO:0000313" key="5">
    <source>
        <dbReference type="WBParaSite" id="DME_0000311201-mRNA-1"/>
    </source>
</evidence>
<sequence length="139" mass="16464">MTLSLCDIALEQRMSIRQFLKRISFNESIFQVMHCVKYNAVSISSMWRIFASVILLTLFVMLASKKYDQIFVTISDWKTRFIKDDQINISDKWIIFSGTLDKLTKTTILETTKFSIESTDSNEFISRDKDYDQMVYYYI</sequence>
<name>A0A0N4U7X6_DRAME</name>
<evidence type="ECO:0000256" key="1">
    <source>
        <dbReference type="SAM" id="Phobius"/>
    </source>
</evidence>
<keyword evidence="1" id="KW-0472">Membrane</keyword>
<protein>
    <submittedName>
        <fullName evidence="5">GOLD domain-containing protein</fullName>
    </submittedName>
</protein>
<keyword evidence="1" id="KW-0812">Transmembrane</keyword>
<proteinExistence type="predicted"/>
<dbReference type="WBParaSite" id="DME_0000311201-mRNA-1">
    <property type="protein sequence ID" value="DME_0000311201-mRNA-1"/>
    <property type="gene ID" value="DME_0000311201"/>
</dbReference>
<dbReference type="EMBL" id="UYYG01001159">
    <property type="protein sequence ID" value="VDN57298.1"/>
    <property type="molecule type" value="Genomic_DNA"/>
</dbReference>
<evidence type="ECO:0000313" key="4">
    <source>
        <dbReference type="Proteomes" id="UP000274756"/>
    </source>
</evidence>
<evidence type="ECO:0000313" key="2">
    <source>
        <dbReference type="EMBL" id="VDN57298.1"/>
    </source>
</evidence>
<feature type="transmembrane region" description="Helical" evidence="1">
    <location>
        <begin position="46"/>
        <end position="64"/>
    </location>
</feature>
<gene>
    <name evidence="2" type="ORF">DME_LOCUS7271</name>
</gene>